<dbReference type="InterPro" id="IPR032466">
    <property type="entry name" value="Metal_Hydrolase"/>
</dbReference>
<evidence type="ECO:0000256" key="2">
    <source>
        <dbReference type="ARBA" id="ARBA00022722"/>
    </source>
</evidence>
<organism evidence="6 7">
    <name type="scientific">Pseudidiomarina indica</name>
    <dbReference type="NCBI Taxonomy" id="1159017"/>
    <lineage>
        <taxon>Bacteria</taxon>
        <taxon>Pseudomonadati</taxon>
        <taxon>Pseudomonadota</taxon>
        <taxon>Gammaproteobacteria</taxon>
        <taxon>Alteromonadales</taxon>
        <taxon>Idiomarinaceae</taxon>
        <taxon>Pseudidiomarina</taxon>
    </lineage>
</organism>
<dbReference type="EMBL" id="FMXN01000009">
    <property type="protein sequence ID" value="SDB42388.1"/>
    <property type="molecule type" value="Genomic_DNA"/>
</dbReference>
<keyword evidence="4" id="KW-0378">Hydrolase</keyword>
<feature type="binding site" evidence="5">
    <location>
        <position position="155"/>
    </location>
    <ligand>
        <name>a divalent metal cation</name>
        <dbReference type="ChEBI" id="CHEBI:60240"/>
        <label>2</label>
    </ligand>
</feature>
<evidence type="ECO:0000313" key="7">
    <source>
        <dbReference type="Proteomes" id="UP000199626"/>
    </source>
</evidence>
<feature type="binding site" evidence="5">
    <location>
        <position position="94"/>
    </location>
    <ligand>
        <name>a divalent metal cation</name>
        <dbReference type="ChEBI" id="CHEBI:60240"/>
        <label>1</label>
    </ligand>
</feature>
<dbReference type="GO" id="GO:0004518">
    <property type="term" value="F:nuclease activity"/>
    <property type="evidence" value="ECO:0007669"/>
    <property type="project" value="UniProtKB-KW"/>
</dbReference>
<dbReference type="RefSeq" id="WP_092593521.1">
    <property type="nucleotide sequence ID" value="NZ_FMXN01000009.1"/>
</dbReference>
<dbReference type="Gene3D" id="3.20.20.140">
    <property type="entry name" value="Metal-dependent hydrolases"/>
    <property type="match status" value="1"/>
</dbReference>
<evidence type="ECO:0000256" key="1">
    <source>
        <dbReference type="ARBA" id="ARBA00009275"/>
    </source>
</evidence>
<dbReference type="AlphaFoldDB" id="A0A1G6DB84"/>
<dbReference type="PIRSF" id="PIRSF005902">
    <property type="entry name" value="DNase_TatD"/>
    <property type="match status" value="1"/>
</dbReference>
<dbReference type="PROSITE" id="PS01091">
    <property type="entry name" value="TATD_3"/>
    <property type="match status" value="1"/>
</dbReference>
<evidence type="ECO:0000256" key="3">
    <source>
        <dbReference type="ARBA" id="ARBA00022723"/>
    </source>
</evidence>
<dbReference type="GO" id="GO:0046872">
    <property type="term" value="F:metal ion binding"/>
    <property type="evidence" value="ECO:0007669"/>
    <property type="project" value="UniProtKB-KW"/>
</dbReference>
<dbReference type="SUPFAM" id="SSF51556">
    <property type="entry name" value="Metallo-dependent hydrolases"/>
    <property type="match status" value="1"/>
</dbReference>
<dbReference type="Proteomes" id="UP000199626">
    <property type="component" value="Unassembled WGS sequence"/>
</dbReference>
<dbReference type="PANTHER" id="PTHR10060:SF15">
    <property type="entry name" value="DEOXYRIBONUCLEASE TATDN1"/>
    <property type="match status" value="1"/>
</dbReference>
<dbReference type="PANTHER" id="PTHR10060">
    <property type="entry name" value="TATD FAMILY DEOXYRIBONUCLEASE"/>
    <property type="match status" value="1"/>
</dbReference>
<reference evidence="7" key="1">
    <citation type="submission" date="2016-10" db="EMBL/GenBank/DDBJ databases">
        <authorList>
            <person name="Varghese N."/>
            <person name="Submissions S."/>
        </authorList>
    </citation>
    <scope>NUCLEOTIDE SEQUENCE [LARGE SCALE GENOMIC DNA]</scope>
    <source>
        <strain evidence="7">CGMCC 1.10824</strain>
    </source>
</reference>
<dbReference type="InterPro" id="IPR018228">
    <property type="entry name" value="DNase_TatD-rel_CS"/>
</dbReference>
<proteinExistence type="inferred from homology"/>
<evidence type="ECO:0000256" key="4">
    <source>
        <dbReference type="ARBA" id="ARBA00022801"/>
    </source>
</evidence>
<feature type="binding site" evidence="5">
    <location>
        <position position="206"/>
    </location>
    <ligand>
        <name>a divalent metal cation</name>
        <dbReference type="ChEBI" id="CHEBI:60240"/>
        <label>1</label>
    </ligand>
</feature>
<accession>A0A1G6DB84</accession>
<gene>
    <name evidence="6" type="ORF">SAMN02927930_01620</name>
</gene>
<keyword evidence="7" id="KW-1185">Reference proteome</keyword>
<keyword evidence="3 5" id="KW-0479">Metal-binding</keyword>
<dbReference type="InterPro" id="IPR001130">
    <property type="entry name" value="TatD-like"/>
</dbReference>
<dbReference type="Pfam" id="PF01026">
    <property type="entry name" value="TatD_DNase"/>
    <property type="match status" value="1"/>
</dbReference>
<dbReference type="STRING" id="1159017.SAMN02927930_01620"/>
<evidence type="ECO:0000256" key="5">
    <source>
        <dbReference type="PIRSR" id="PIRSR005902-1"/>
    </source>
</evidence>
<dbReference type="CDD" id="cd01310">
    <property type="entry name" value="TatD_DNAse"/>
    <property type="match status" value="1"/>
</dbReference>
<keyword evidence="2" id="KW-0540">Nuclease</keyword>
<dbReference type="GO" id="GO:0016788">
    <property type="term" value="F:hydrolase activity, acting on ester bonds"/>
    <property type="evidence" value="ECO:0007669"/>
    <property type="project" value="InterPro"/>
</dbReference>
<evidence type="ECO:0000313" key="6">
    <source>
        <dbReference type="EMBL" id="SDB42388.1"/>
    </source>
</evidence>
<dbReference type="OrthoDB" id="9810005at2"/>
<name>A0A1G6DB84_9GAMM</name>
<sequence length="259" mass="28513">MRWFDGGVNLTNSRLSHDVAGVLQRAQAVGVERLLVIGTNLAESAQALALCEQFPEQLVATVGIHPHDAAAAPADFIEQLQQLAAHPSVVAIGECGLDFNRNYSPPEVQLAVFEAQLKLAATLQLPVYLHERDAHQAQCELLERHRASIPKMLTHCFTGGKKELARYLELGCYIGITGWVCDERRGQALQQAVIDIPDNRLLVETDAPYLTPRTVRPRPAFNEPCFLPAVGTVLAQLRQQTVAEVAATTWQNSLEFFSL</sequence>
<comment type="similarity">
    <text evidence="1">Belongs to the metallo-dependent hydrolases superfamily. TatD-type hydrolase family.</text>
</comment>
<dbReference type="FunFam" id="3.20.20.140:FF:000005">
    <property type="entry name" value="TatD family hydrolase"/>
    <property type="match status" value="1"/>
</dbReference>
<dbReference type="InterPro" id="IPR050891">
    <property type="entry name" value="TatD-type_Hydrolase"/>
</dbReference>
<protein>
    <submittedName>
        <fullName evidence="6">Sec-independent protein translocase TatD</fullName>
    </submittedName>
</protein>
<feature type="binding site" evidence="5">
    <location>
        <position position="130"/>
    </location>
    <ligand>
        <name>a divalent metal cation</name>
        <dbReference type="ChEBI" id="CHEBI:60240"/>
        <label>2</label>
    </ligand>
</feature>